<organism evidence="1 2">
    <name type="scientific">Staurois parvus</name>
    <dbReference type="NCBI Taxonomy" id="386267"/>
    <lineage>
        <taxon>Eukaryota</taxon>
        <taxon>Metazoa</taxon>
        <taxon>Chordata</taxon>
        <taxon>Craniata</taxon>
        <taxon>Vertebrata</taxon>
        <taxon>Euteleostomi</taxon>
        <taxon>Amphibia</taxon>
        <taxon>Batrachia</taxon>
        <taxon>Anura</taxon>
        <taxon>Neobatrachia</taxon>
        <taxon>Ranoidea</taxon>
        <taxon>Ranidae</taxon>
        <taxon>Staurois</taxon>
    </lineage>
</organism>
<dbReference type="SUPFAM" id="SSF49410">
    <property type="entry name" value="Alpha-macroglobulin receptor domain"/>
    <property type="match status" value="1"/>
</dbReference>
<comment type="caution">
    <text evidence="1">The sequence shown here is derived from an EMBL/GenBank/DDBJ whole genome shotgun (WGS) entry which is preliminary data.</text>
</comment>
<protein>
    <submittedName>
        <fullName evidence="1">Uncharacterized protein</fullName>
    </submittedName>
</protein>
<dbReference type="EMBL" id="CATNWA010021802">
    <property type="protein sequence ID" value="CAI9624000.1"/>
    <property type="molecule type" value="Genomic_DNA"/>
</dbReference>
<dbReference type="PANTHER" id="PTHR11412:SF185">
    <property type="entry name" value="ALPHA-2-MACROGLOBULIN-LIKE PROTEIN 1"/>
    <property type="match status" value="1"/>
</dbReference>
<name>A0ABN9HUR9_9NEOB</name>
<accession>A0ABN9HUR9</accession>
<feature type="non-terminal residue" evidence="1">
    <location>
        <position position="1"/>
    </location>
</feature>
<keyword evidence="2" id="KW-1185">Reference proteome</keyword>
<reference evidence="1" key="1">
    <citation type="submission" date="2023-05" db="EMBL/GenBank/DDBJ databases">
        <authorList>
            <person name="Stuckert A."/>
        </authorList>
    </citation>
    <scope>NUCLEOTIDE SEQUENCE</scope>
</reference>
<dbReference type="Proteomes" id="UP001162483">
    <property type="component" value="Unassembled WGS sequence"/>
</dbReference>
<dbReference type="Gene3D" id="2.60.120.1540">
    <property type="match status" value="1"/>
</dbReference>
<proteinExistence type="predicted"/>
<dbReference type="InterPro" id="IPR036595">
    <property type="entry name" value="A-macroglobulin_rcpt-bd_sf"/>
</dbReference>
<evidence type="ECO:0000313" key="1">
    <source>
        <dbReference type="EMBL" id="CAI9624000.1"/>
    </source>
</evidence>
<gene>
    <name evidence="1" type="ORF">SPARVUS_LOCUS16573316</name>
</gene>
<sequence length="119" mass="13131">STVIIEDDSGFHKEVNINKDNSLLLHTVNLPKVPGIYTASVKGDGCVYTQAHLHYASVPDEHDVHFAVNVSTDPAACTQDAKKMFDVHIETRYLGKRSKTNMVMIKAELLSGYVADKKS</sequence>
<dbReference type="InterPro" id="IPR050473">
    <property type="entry name" value="A2M/Complement_sys"/>
</dbReference>
<dbReference type="Gene3D" id="2.60.40.690">
    <property type="entry name" value="Alpha-macroglobulin, receptor-binding domain"/>
    <property type="match status" value="1"/>
</dbReference>
<feature type="non-terminal residue" evidence="1">
    <location>
        <position position="119"/>
    </location>
</feature>
<dbReference type="PANTHER" id="PTHR11412">
    <property type="entry name" value="MACROGLOBULIN / COMPLEMENT"/>
    <property type="match status" value="1"/>
</dbReference>
<evidence type="ECO:0000313" key="2">
    <source>
        <dbReference type="Proteomes" id="UP001162483"/>
    </source>
</evidence>